<accession>A0ABQ1I4M0</accession>
<keyword evidence="4" id="KW-0574">Periplasm</keyword>
<dbReference type="Pfam" id="PF07813">
    <property type="entry name" value="LTXXQ"/>
    <property type="match status" value="1"/>
</dbReference>
<dbReference type="CDD" id="cd09916">
    <property type="entry name" value="CpxP_like"/>
    <property type="match status" value="1"/>
</dbReference>
<dbReference type="PANTHER" id="PTHR38102">
    <property type="entry name" value="PERIPLASMIC CHAPERONE SPY"/>
    <property type="match status" value="1"/>
</dbReference>
<gene>
    <name evidence="6" type="ORF">GCM10007414_26430</name>
</gene>
<evidence type="ECO:0000313" key="6">
    <source>
        <dbReference type="EMBL" id="GGB11658.1"/>
    </source>
</evidence>
<sequence length="165" mass="18651">MNKLIVSALFGSMVFAPLAMAAPGNGGKAGCMQGRGEFPQMQMMQELDLSDAQQAQVRDIMQQYRGKGAMKQQDQPKQQGQRGQAMYQQRMAIISSAKFDEAAAQALIAEQAERHQSMMVNHLHAQQQVYQILTPEQQQKYQQLHADRMEKHQRFMAKGQKKAQL</sequence>
<comment type="caution">
    <text evidence="6">The sequence shown here is derived from an EMBL/GenBank/DDBJ whole genome shotgun (WGS) entry which is preliminary data.</text>
</comment>
<dbReference type="InterPro" id="IPR012899">
    <property type="entry name" value="LTXXQ"/>
</dbReference>
<dbReference type="Proteomes" id="UP000651977">
    <property type="component" value="Unassembled WGS sequence"/>
</dbReference>
<keyword evidence="7" id="KW-1185">Reference proteome</keyword>
<name>A0ABQ1I4M0_9ALTE</name>
<dbReference type="Gene3D" id="1.20.120.1490">
    <property type="match status" value="1"/>
</dbReference>
<organism evidence="6 7">
    <name type="scientific">Agarivorans gilvus</name>
    <dbReference type="NCBI Taxonomy" id="680279"/>
    <lineage>
        <taxon>Bacteria</taxon>
        <taxon>Pseudomonadati</taxon>
        <taxon>Pseudomonadota</taxon>
        <taxon>Gammaproteobacteria</taxon>
        <taxon>Alteromonadales</taxon>
        <taxon>Alteromonadaceae</taxon>
        <taxon>Agarivorans</taxon>
    </lineage>
</organism>
<feature type="chain" id="PRO_5047202760" description="Stress adaptor protein CpxP" evidence="5">
    <location>
        <begin position="22"/>
        <end position="165"/>
    </location>
</feature>
<evidence type="ECO:0000256" key="1">
    <source>
        <dbReference type="ARBA" id="ARBA00004418"/>
    </source>
</evidence>
<evidence type="ECO:0000256" key="2">
    <source>
        <dbReference type="ARBA" id="ARBA00008441"/>
    </source>
</evidence>
<dbReference type="EMBL" id="BMDY01000016">
    <property type="protein sequence ID" value="GGB11658.1"/>
    <property type="molecule type" value="Genomic_DNA"/>
</dbReference>
<comment type="similarity">
    <text evidence="2">Belongs to the CpxP/Spy family.</text>
</comment>
<proteinExistence type="inferred from homology"/>
<evidence type="ECO:0000313" key="7">
    <source>
        <dbReference type="Proteomes" id="UP000651977"/>
    </source>
</evidence>
<evidence type="ECO:0008006" key="8">
    <source>
        <dbReference type="Google" id="ProtNLM"/>
    </source>
</evidence>
<reference evidence="7" key="1">
    <citation type="journal article" date="2019" name="Int. J. Syst. Evol. Microbiol.">
        <title>The Global Catalogue of Microorganisms (GCM) 10K type strain sequencing project: providing services to taxonomists for standard genome sequencing and annotation.</title>
        <authorList>
            <consortium name="The Broad Institute Genomics Platform"/>
            <consortium name="The Broad Institute Genome Sequencing Center for Infectious Disease"/>
            <person name="Wu L."/>
            <person name="Ma J."/>
        </authorList>
    </citation>
    <scope>NUCLEOTIDE SEQUENCE [LARGE SCALE GENOMIC DNA]</scope>
    <source>
        <strain evidence="7">CGMCC 1.10131</strain>
    </source>
</reference>
<feature type="signal peptide" evidence="5">
    <location>
        <begin position="1"/>
        <end position="21"/>
    </location>
</feature>
<evidence type="ECO:0000256" key="3">
    <source>
        <dbReference type="ARBA" id="ARBA00022729"/>
    </source>
</evidence>
<dbReference type="PANTHER" id="PTHR38102:SF1">
    <property type="entry name" value="PERIPLASMIC CHAPERONE SPY"/>
    <property type="match status" value="1"/>
</dbReference>
<dbReference type="RefSeq" id="WP_055733863.1">
    <property type="nucleotide sequence ID" value="NZ_BMDY01000016.1"/>
</dbReference>
<dbReference type="InterPro" id="IPR052211">
    <property type="entry name" value="Cpx_auxiliary_protein"/>
</dbReference>
<evidence type="ECO:0000256" key="4">
    <source>
        <dbReference type="ARBA" id="ARBA00022764"/>
    </source>
</evidence>
<evidence type="ECO:0000256" key="5">
    <source>
        <dbReference type="SAM" id="SignalP"/>
    </source>
</evidence>
<protein>
    <recommendedName>
        <fullName evidence="8">Stress adaptor protein CpxP</fullName>
    </recommendedName>
</protein>
<comment type="subcellular location">
    <subcellularLocation>
        <location evidence="1">Periplasm</location>
    </subcellularLocation>
</comment>
<keyword evidence="3 5" id="KW-0732">Signal</keyword>